<sequence length="267" mass="30516">MMIIRKRRLCTTIAAPGFTLIELLVVVSIICLLIAIILPVLSSARKIGQRTMCQGNLKQITYAWHMYFEDHDGMFYHDLRADSLYGGWKSLKYPTANRPLNRYLSLSDCPENESEAKVLKCPSDTGDIGTKGFSSFSYRGASYRTNILLVGQEQVGPLAGDETEQLKKLRQEINRRLPNLRYSSVDNPKQVLFIGDSPWAVQWLFPPYGEGPSWHNRHIHYNLAFLDGHVEFLQVQKGILKAGSRYTVIPFEELYKLARQVQWDSSD</sequence>
<dbReference type="AlphaFoldDB" id="A0A0S7Y9K5"/>
<dbReference type="PANTHER" id="PTHR30093">
    <property type="entry name" value="GENERAL SECRETION PATHWAY PROTEIN G"/>
    <property type="match status" value="1"/>
</dbReference>
<dbReference type="EMBL" id="LJNI01000136">
    <property type="protein sequence ID" value="KPJ71167.1"/>
    <property type="molecule type" value="Genomic_DNA"/>
</dbReference>
<accession>A0A0S7Y9K5</accession>
<keyword evidence="1" id="KW-0812">Transmembrane</keyword>
<dbReference type="SUPFAM" id="SSF54523">
    <property type="entry name" value="Pili subunits"/>
    <property type="match status" value="1"/>
</dbReference>
<dbReference type="Proteomes" id="UP000051012">
    <property type="component" value="Unassembled WGS sequence"/>
</dbReference>
<evidence type="ECO:0000313" key="3">
    <source>
        <dbReference type="Proteomes" id="UP000051012"/>
    </source>
</evidence>
<dbReference type="Gene3D" id="3.30.700.10">
    <property type="entry name" value="Glycoprotein, Type 4 Pilin"/>
    <property type="match status" value="1"/>
</dbReference>
<dbReference type="InterPro" id="IPR012902">
    <property type="entry name" value="N_methyl_site"/>
</dbReference>
<keyword evidence="1" id="KW-0472">Membrane</keyword>
<reference evidence="2 3" key="1">
    <citation type="journal article" date="2015" name="Microbiome">
        <title>Genomic resolution of linkages in carbon, nitrogen, and sulfur cycling among widespread estuary sediment bacteria.</title>
        <authorList>
            <person name="Baker B.J."/>
            <person name="Lazar C.S."/>
            <person name="Teske A.P."/>
            <person name="Dick G.J."/>
        </authorList>
    </citation>
    <scope>NUCLEOTIDE SEQUENCE [LARGE SCALE GENOMIC DNA]</scope>
    <source>
        <strain evidence="2">DG_78</strain>
    </source>
</reference>
<protein>
    <submittedName>
        <fullName evidence="2">Uncharacterized protein</fullName>
    </submittedName>
</protein>
<gene>
    <name evidence="2" type="ORF">AMJ52_08915</name>
</gene>
<dbReference type="NCBIfam" id="TIGR02532">
    <property type="entry name" value="IV_pilin_GFxxxE"/>
    <property type="match status" value="1"/>
</dbReference>
<feature type="transmembrane region" description="Helical" evidence="1">
    <location>
        <begin position="20"/>
        <end position="41"/>
    </location>
</feature>
<dbReference type="Pfam" id="PF07963">
    <property type="entry name" value="N_methyl"/>
    <property type="match status" value="1"/>
</dbReference>
<evidence type="ECO:0000256" key="1">
    <source>
        <dbReference type="SAM" id="Phobius"/>
    </source>
</evidence>
<comment type="caution">
    <text evidence="2">The sequence shown here is derived from an EMBL/GenBank/DDBJ whole genome shotgun (WGS) entry which is preliminary data.</text>
</comment>
<organism evidence="2 3">
    <name type="scientific">candidate division TA06 bacterium DG_78</name>
    <dbReference type="NCBI Taxonomy" id="1703772"/>
    <lineage>
        <taxon>Bacteria</taxon>
        <taxon>Bacteria division TA06</taxon>
    </lineage>
</organism>
<dbReference type="PANTHER" id="PTHR30093:SF2">
    <property type="entry name" value="TYPE II SECRETION SYSTEM PROTEIN H"/>
    <property type="match status" value="1"/>
</dbReference>
<name>A0A0S7Y9K5_UNCT6</name>
<evidence type="ECO:0000313" key="2">
    <source>
        <dbReference type="EMBL" id="KPJ71167.1"/>
    </source>
</evidence>
<keyword evidence="1" id="KW-1133">Transmembrane helix</keyword>
<proteinExistence type="predicted"/>
<dbReference type="InterPro" id="IPR045584">
    <property type="entry name" value="Pilin-like"/>
</dbReference>